<name>A0A3M7PII1_BRAPC</name>
<evidence type="ECO:0000256" key="1">
    <source>
        <dbReference type="SAM" id="Phobius"/>
    </source>
</evidence>
<reference evidence="2 3" key="1">
    <citation type="journal article" date="2018" name="Sci. Rep.">
        <title>Genomic signatures of local adaptation to the degree of environmental predictability in rotifers.</title>
        <authorList>
            <person name="Franch-Gras L."/>
            <person name="Hahn C."/>
            <person name="Garcia-Roger E.M."/>
            <person name="Carmona M.J."/>
            <person name="Serra M."/>
            <person name="Gomez A."/>
        </authorList>
    </citation>
    <scope>NUCLEOTIDE SEQUENCE [LARGE SCALE GENOMIC DNA]</scope>
    <source>
        <strain evidence="2">HYR1</strain>
    </source>
</reference>
<dbReference type="Proteomes" id="UP000276133">
    <property type="component" value="Unassembled WGS sequence"/>
</dbReference>
<accession>A0A3M7PII1</accession>
<comment type="caution">
    <text evidence="2">The sequence shown here is derived from an EMBL/GenBank/DDBJ whole genome shotgun (WGS) entry which is preliminary data.</text>
</comment>
<organism evidence="2 3">
    <name type="scientific">Brachionus plicatilis</name>
    <name type="common">Marine rotifer</name>
    <name type="synonym">Brachionus muelleri</name>
    <dbReference type="NCBI Taxonomy" id="10195"/>
    <lineage>
        <taxon>Eukaryota</taxon>
        <taxon>Metazoa</taxon>
        <taxon>Spiralia</taxon>
        <taxon>Gnathifera</taxon>
        <taxon>Rotifera</taxon>
        <taxon>Eurotatoria</taxon>
        <taxon>Monogononta</taxon>
        <taxon>Pseudotrocha</taxon>
        <taxon>Ploima</taxon>
        <taxon>Brachionidae</taxon>
        <taxon>Brachionus</taxon>
    </lineage>
</organism>
<feature type="transmembrane region" description="Helical" evidence="1">
    <location>
        <begin position="12"/>
        <end position="32"/>
    </location>
</feature>
<evidence type="ECO:0000313" key="3">
    <source>
        <dbReference type="Proteomes" id="UP000276133"/>
    </source>
</evidence>
<keyword evidence="1" id="KW-1133">Transmembrane helix</keyword>
<protein>
    <submittedName>
        <fullName evidence="2">Uncharacterized protein</fullName>
    </submittedName>
</protein>
<keyword evidence="1" id="KW-0472">Membrane</keyword>
<keyword evidence="1" id="KW-0812">Transmembrane</keyword>
<sequence length="86" mass="10286">MLRFLSVNSGYFFIISDVVFIGINSKIVRYLWTKIKEKNLQYKDKDKFFTKNRNITKINFVINNSLKTKNYANLNSEKEPDYGFIF</sequence>
<dbReference type="EMBL" id="REGN01010735">
    <property type="protein sequence ID" value="RMZ98510.1"/>
    <property type="molecule type" value="Genomic_DNA"/>
</dbReference>
<keyword evidence="3" id="KW-1185">Reference proteome</keyword>
<dbReference type="AlphaFoldDB" id="A0A3M7PII1"/>
<gene>
    <name evidence="2" type="ORF">BpHYR1_006837</name>
</gene>
<evidence type="ECO:0000313" key="2">
    <source>
        <dbReference type="EMBL" id="RMZ98510.1"/>
    </source>
</evidence>
<proteinExistence type="predicted"/>